<evidence type="ECO:0000313" key="1">
    <source>
        <dbReference type="EMBL" id="VDD56988.1"/>
    </source>
</evidence>
<sequence>MERRLLSENVLLASELVTDFHVEGRISQLTPRRGDDWIWKRLCKLIRVSRPFVVCEVGSGITTIFWFDNWTDLGPLIHLTGERGLMVSGLNAIITLLGQCLPLPTPIIQSSDDDTYLWKTGEAPPSTTFSTAKTWLTLHQPNLPVYWHDQVWFKGRYQSMLLFLGLW</sequence>
<evidence type="ECO:0008006" key="2">
    <source>
        <dbReference type="Google" id="ProtNLM"/>
    </source>
</evidence>
<protein>
    <recommendedName>
        <fullName evidence="2">Reverse transcriptase zinc-binding domain-containing protein</fullName>
    </recommendedName>
</protein>
<gene>
    <name evidence="1" type="ORF">BOLC8T50217H</name>
</gene>
<dbReference type="AlphaFoldDB" id="A0A3P6FVB0"/>
<organism evidence="1">
    <name type="scientific">Brassica oleracea</name>
    <name type="common">Wild cabbage</name>
    <dbReference type="NCBI Taxonomy" id="3712"/>
    <lineage>
        <taxon>Eukaryota</taxon>
        <taxon>Viridiplantae</taxon>
        <taxon>Streptophyta</taxon>
        <taxon>Embryophyta</taxon>
        <taxon>Tracheophyta</taxon>
        <taxon>Spermatophyta</taxon>
        <taxon>Magnoliopsida</taxon>
        <taxon>eudicotyledons</taxon>
        <taxon>Gunneridae</taxon>
        <taxon>Pentapetalae</taxon>
        <taxon>rosids</taxon>
        <taxon>malvids</taxon>
        <taxon>Brassicales</taxon>
        <taxon>Brassicaceae</taxon>
        <taxon>Brassiceae</taxon>
        <taxon>Brassica</taxon>
    </lineage>
</organism>
<name>A0A3P6FVB0_BRAOL</name>
<proteinExistence type="predicted"/>
<accession>A0A3P6FVB0</accession>
<dbReference type="EMBL" id="LR031879">
    <property type="protein sequence ID" value="VDD56988.1"/>
    <property type="molecule type" value="Genomic_DNA"/>
</dbReference>
<reference evidence="1" key="1">
    <citation type="submission" date="2018-11" db="EMBL/GenBank/DDBJ databases">
        <authorList>
            <consortium name="Genoscope - CEA"/>
            <person name="William W."/>
        </authorList>
    </citation>
    <scope>NUCLEOTIDE SEQUENCE</scope>
</reference>